<accession>A0ACC4E837</accession>
<name>A0ACC4E837_PURLI</name>
<protein>
    <submittedName>
        <fullName evidence="1">Uncharacterized protein</fullName>
    </submittedName>
</protein>
<gene>
    <name evidence="1" type="ORF">ACCO45_001808</name>
</gene>
<dbReference type="EMBL" id="JBGNUJ010000002">
    <property type="protein sequence ID" value="KAL3964804.1"/>
    <property type="molecule type" value="Genomic_DNA"/>
</dbReference>
<reference evidence="1" key="1">
    <citation type="submission" date="2024-12" db="EMBL/GenBank/DDBJ databases">
        <title>Comparative genomics and development of molecular markers within Purpureocillium lilacinum and among Purpureocillium species.</title>
        <authorList>
            <person name="Yeh Z.-Y."/>
            <person name="Ni N.-T."/>
            <person name="Lo P.-H."/>
            <person name="Mushyakhwo K."/>
            <person name="Lin C.-F."/>
            <person name="Nai Y.-S."/>
        </authorList>
    </citation>
    <scope>NUCLEOTIDE SEQUENCE</scope>
    <source>
        <strain evidence="1">NCHU-NPUST-175</strain>
    </source>
</reference>
<organism evidence="1 2">
    <name type="scientific">Purpureocillium lilacinum</name>
    <name type="common">Paecilomyces lilacinus</name>
    <dbReference type="NCBI Taxonomy" id="33203"/>
    <lineage>
        <taxon>Eukaryota</taxon>
        <taxon>Fungi</taxon>
        <taxon>Dikarya</taxon>
        <taxon>Ascomycota</taxon>
        <taxon>Pezizomycotina</taxon>
        <taxon>Sordariomycetes</taxon>
        <taxon>Hypocreomycetidae</taxon>
        <taxon>Hypocreales</taxon>
        <taxon>Ophiocordycipitaceae</taxon>
        <taxon>Purpureocillium</taxon>
    </lineage>
</organism>
<evidence type="ECO:0000313" key="1">
    <source>
        <dbReference type="EMBL" id="KAL3964804.1"/>
    </source>
</evidence>
<dbReference type="Proteomes" id="UP001638806">
    <property type="component" value="Unassembled WGS sequence"/>
</dbReference>
<comment type="caution">
    <text evidence="1">The sequence shown here is derived from an EMBL/GenBank/DDBJ whole genome shotgun (WGS) entry which is preliminary data.</text>
</comment>
<keyword evidence="2" id="KW-1185">Reference proteome</keyword>
<proteinExistence type="predicted"/>
<evidence type="ECO:0000313" key="2">
    <source>
        <dbReference type="Proteomes" id="UP001638806"/>
    </source>
</evidence>
<sequence length="443" mass="48521">MLERRSRKESGKDGASTWFQVSGPLLEASEAGRRQRDVAPRRPRASTGRAHGANGGAEAGEWGSRDKVQSEVLREAPLVVVEPEAEYALGSWRRQDRFLVPRMHLPVGWAAECRRAPSSRRWKPRAGNYRGITTKSRPASCDEEEPERKQDKARSLAALPERREHKGGEGGATPSWNDTFGTGREPHLKGRCHTAASEAPGRLQGSSRAPPGLLQGWARWPDGARSGPVRPYSTLKLHNTGCERPLILCVVCRARAPLPSAPTRCATCRYAYCFAQGPPPRPRWDLEPVRSREAAQASRRRRQLARAPESRPPRLHSAQGPCGGGLSTAGCPGQQGTRAPGLAGCAARPGTRRQRGSEAWMRCEPVVGHWSSGRGTFMTDLGSGGSWIRAYPRYQGINYMGRRPRLHAQAQPTSPPHHHSAVFPQTQMASGLASIPYLPIDLN</sequence>